<feature type="domain" description="RNA polymerase sigma factor 70 region 4 type 2" evidence="6">
    <location>
        <begin position="113"/>
        <end position="163"/>
    </location>
</feature>
<reference evidence="7 8" key="1">
    <citation type="submission" date="2015-11" db="EMBL/GenBank/DDBJ databases">
        <title>Whole-Genome Sequence of Candidatus Oderbacter manganicum from the National Park Lower Oder Valley, Germany.</title>
        <authorList>
            <person name="Braun B."/>
            <person name="Liere K."/>
            <person name="Szewzyk U."/>
        </authorList>
    </citation>
    <scope>NUCLEOTIDE SEQUENCE [LARGE SCALE GENOMIC DNA]</scope>
    <source>
        <strain evidence="7 8">OTSz_A_272</strain>
    </source>
</reference>
<dbReference type="InterPro" id="IPR014284">
    <property type="entry name" value="RNA_pol_sigma-70_dom"/>
</dbReference>
<dbReference type="GO" id="GO:0003677">
    <property type="term" value="F:DNA binding"/>
    <property type="evidence" value="ECO:0007669"/>
    <property type="project" value="InterPro"/>
</dbReference>
<dbReference type="Pfam" id="PF08281">
    <property type="entry name" value="Sigma70_r4_2"/>
    <property type="match status" value="1"/>
</dbReference>
<dbReference type="AlphaFoldDB" id="A0A1B1AMI6"/>
<dbReference type="STRING" id="1759059.ATE48_18405"/>
<evidence type="ECO:0000259" key="6">
    <source>
        <dbReference type="Pfam" id="PF08281"/>
    </source>
</evidence>
<keyword evidence="2" id="KW-0805">Transcription regulation</keyword>
<dbReference type="GO" id="GO:0016987">
    <property type="term" value="F:sigma factor activity"/>
    <property type="evidence" value="ECO:0007669"/>
    <property type="project" value="UniProtKB-KW"/>
</dbReference>
<keyword evidence="4" id="KW-0804">Transcription</keyword>
<evidence type="ECO:0000256" key="4">
    <source>
        <dbReference type="ARBA" id="ARBA00023163"/>
    </source>
</evidence>
<evidence type="ECO:0000256" key="3">
    <source>
        <dbReference type="ARBA" id="ARBA00023082"/>
    </source>
</evidence>
<dbReference type="Pfam" id="PF04542">
    <property type="entry name" value="Sigma70_r2"/>
    <property type="match status" value="1"/>
</dbReference>
<dbReference type="GO" id="GO:0006352">
    <property type="term" value="P:DNA-templated transcription initiation"/>
    <property type="evidence" value="ECO:0007669"/>
    <property type="project" value="InterPro"/>
</dbReference>
<dbReference type="InParanoid" id="A0A1B1AMI6"/>
<evidence type="ECO:0000313" key="7">
    <source>
        <dbReference type="EMBL" id="ANP47730.1"/>
    </source>
</evidence>
<dbReference type="RefSeq" id="WP_066774145.1">
    <property type="nucleotide sequence ID" value="NZ_CP013244.1"/>
</dbReference>
<dbReference type="KEGG" id="cbot:ATE48_18405"/>
<protein>
    <recommendedName>
        <fullName evidence="9">RNA polymerase subunit sigma-24</fullName>
    </recommendedName>
</protein>
<comment type="similarity">
    <text evidence="1">Belongs to the sigma-70 factor family. ECF subfamily.</text>
</comment>
<dbReference type="SUPFAM" id="SSF88659">
    <property type="entry name" value="Sigma3 and sigma4 domains of RNA polymerase sigma factors"/>
    <property type="match status" value="1"/>
</dbReference>
<dbReference type="OrthoDB" id="9803470at2"/>
<evidence type="ECO:0000256" key="1">
    <source>
        <dbReference type="ARBA" id="ARBA00010641"/>
    </source>
</evidence>
<gene>
    <name evidence="7" type="ORF">ATE48_18405</name>
</gene>
<dbReference type="EMBL" id="CP013244">
    <property type="protein sequence ID" value="ANP47730.1"/>
    <property type="molecule type" value="Genomic_DNA"/>
</dbReference>
<dbReference type="InterPro" id="IPR036388">
    <property type="entry name" value="WH-like_DNA-bd_sf"/>
</dbReference>
<dbReference type="NCBIfam" id="TIGR02937">
    <property type="entry name" value="sigma70-ECF"/>
    <property type="match status" value="1"/>
</dbReference>
<keyword evidence="8" id="KW-1185">Reference proteome</keyword>
<evidence type="ECO:0000256" key="2">
    <source>
        <dbReference type="ARBA" id="ARBA00023015"/>
    </source>
</evidence>
<dbReference type="InterPro" id="IPR007627">
    <property type="entry name" value="RNA_pol_sigma70_r2"/>
</dbReference>
<dbReference type="Proteomes" id="UP000092498">
    <property type="component" value="Chromosome"/>
</dbReference>
<sequence length="173" mass="19317">MRPSPDQDARYLEATVAHGRALQRLASATEANPERRRDLLQDMHVALWRSFASFDGRCSVRTWVYRVAHNVAASHVDREQRTRAPFVPLEDIEHLPSAQNLSAEVEESEALSRLNAIIRRLGPPDRQIITLYLEGLDAASIAEITGLSAGAVATRVSRLKTHLARLFQETANV</sequence>
<accession>A0A1B1AMI6</accession>
<dbReference type="InterPro" id="IPR013325">
    <property type="entry name" value="RNA_pol_sigma_r2"/>
</dbReference>
<dbReference type="Gene3D" id="1.10.1740.10">
    <property type="match status" value="1"/>
</dbReference>
<dbReference type="SUPFAM" id="SSF88946">
    <property type="entry name" value="Sigma2 domain of RNA polymerase sigma factors"/>
    <property type="match status" value="1"/>
</dbReference>
<evidence type="ECO:0008006" key="9">
    <source>
        <dbReference type="Google" id="ProtNLM"/>
    </source>
</evidence>
<keyword evidence="3" id="KW-0731">Sigma factor</keyword>
<evidence type="ECO:0000259" key="5">
    <source>
        <dbReference type="Pfam" id="PF04542"/>
    </source>
</evidence>
<evidence type="ECO:0000313" key="8">
    <source>
        <dbReference type="Proteomes" id="UP000092498"/>
    </source>
</evidence>
<organism evidence="7 8">
    <name type="scientific">Candidatus Viadribacter manganicus</name>
    <dbReference type="NCBI Taxonomy" id="1759059"/>
    <lineage>
        <taxon>Bacteria</taxon>
        <taxon>Pseudomonadati</taxon>
        <taxon>Pseudomonadota</taxon>
        <taxon>Alphaproteobacteria</taxon>
        <taxon>Hyphomonadales</taxon>
        <taxon>Hyphomonadaceae</taxon>
        <taxon>Candidatus Viadribacter</taxon>
    </lineage>
</organism>
<dbReference type="PANTHER" id="PTHR43133:SF45">
    <property type="entry name" value="RNA POLYMERASE ECF-TYPE SIGMA FACTOR"/>
    <property type="match status" value="1"/>
</dbReference>
<dbReference type="InterPro" id="IPR013249">
    <property type="entry name" value="RNA_pol_sigma70_r4_t2"/>
</dbReference>
<dbReference type="InterPro" id="IPR039425">
    <property type="entry name" value="RNA_pol_sigma-70-like"/>
</dbReference>
<dbReference type="PANTHER" id="PTHR43133">
    <property type="entry name" value="RNA POLYMERASE ECF-TYPE SIGMA FACTO"/>
    <property type="match status" value="1"/>
</dbReference>
<proteinExistence type="inferred from homology"/>
<dbReference type="InterPro" id="IPR013324">
    <property type="entry name" value="RNA_pol_sigma_r3/r4-like"/>
</dbReference>
<dbReference type="Gene3D" id="1.10.10.10">
    <property type="entry name" value="Winged helix-like DNA-binding domain superfamily/Winged helix DNA-binding domain"/>
    <property type="match status" value="1"/>
</dbReference>
<feature type="domain" description="RNA polymerase sigma-70 region 2" evidence="5">
    <location>
        <begin position="17"/>
        <end position="82"/>
    </location>
</feature>
<name>A0A1B1AMI6_9PROT</name>